<feature type="non-terminal residue" evidence="2">
    <location>
        <position position="1"/>
    </location>
</feature>
<feature type="compositionally biased region" description="Polar residues" evidence="1">
    <location>
        <begin position="133"/>
        <end position="145"/>
    </location>
</feature>
<comment type="caution">
    <text evidence="2">The sequence shown here is derived from an EMBL/GenBank/DDBJ whole genome shotgun (WGS) entry which is preliminary data.</text>
</comment>
<feature type="compositionally biased region" description="Polar residues" evidence="1">
    <location>
        <begin position="94"/>
        <end position="103"/>
    </location>
</feature>
<feature type="compositionally biased region" description="Basic and acidic residues" evidence="1">
    <location>
        <begin position="60"/>
        <end position="71"/>
    </location>
</feature>
<dbReference type="Proteomes" id="UP000823775">
    <property type="component" value="Unassembled WGS sequence"/>
</dbReference>
<evidence type="ECO:0000313" key="2">
    <source>
        <dbReference type="EMBL" id="MCE5167623.1"/>
    </source>
</evidence>
<organism evidence="2 3">
    <name type="scientific">Datura stramonium</name>
    <name type="common">Jimsonweed</name>
    <name type="synonym">Common thornapple</name>
    <dbReference type="NCBI Taxonomy" id="4076"/>
    <lineage>
        <taxon>Eukaryota</taxon>
        <taxon>Viridiplantae</taxon>
        <taxon>Streptophyta</taxon>
        <taxon>Embryophyta</taxon>
        <taxon>Tracheophyta</taxon>
        <taxon>Spermatophyta</taxon>
        <taxon>Magnoliopsida</taxon>
        <taxon>eudicotyledons</taxon>
        <taxon>Gunneridae</taxon>
        <taxon>Pentapetalae</taxon>
        <taxon>asterids</taxon>
        <taxon>lamiids</taxon>
        <taxon>Solanales</taxon>
        <taxon>Solanaceae</taxon>
        <taxon>Solanoideae</taxon>
        <taxon>Datureae</taxon>
        <taxon>Datura</taxon>
    </lineage>
</organism>
<evidence type="ECO:0000256" key="1">
    <source>
        <dbReference type="SAM" id="MobiDB-lite"/>
    </source>
</evidence>
<reference evidence="2 3" key="1">
    <citation type="journal article" date="2021" name="BMC Genomics">
        <title>Datura genome reveals duplications of psychoactive alkaloid biosynthetic genes and high mutation rate following tissue culture.</title>
        <authorList>
            <person name="Rajewski A."/>
            <person name="Carter-House D."/>
            <person name="Stajich J."/>
            <person name="Litt A."/>
        </authorList>
    </citation>
    <scope>NUCLEOTIDE SEQUENCE [LARGE SCALE GENOMIC DNA]</scope>
    <source>
        <strain evidence="2">AR-01</strain>
    </source>
</reference>
<name>A0ABS8Y7I7_DATST</name>
<evidence type="ECO:0000313" key="3">
    <source>
        <dbReference type="Proteomes" id="UP000823775"/>
    </source>
</evidence>
<protein>
    <submittedName>
        <fullName evidence="2">Uncharacterized protein</fullName>
    </submittedName>
</protein>
<feature type="region of interest" description="Disordered" evidence="1">
    <location>
        <begin position="1"/>
        <end position="183"/>
    </location>
</feature>
<feature type="compositionally biased region" description="Basic and acidic residues" evidence="1">
    <location>
        <begin position="79"/>
        <end position="93"/>
    </location>
</feature>
<accession>A0ABS8Y7I7</accession>
<feature type="compositionally biased region" description="Basic and acidic residues" evidence="1">
    <location>
        <begin position="41"/>
        <end position="50"/>
    </location>
</feature>
<gene>
    <name evidence="2" type="ORF">HAX54_013947</name>
</gene>
<feature type="compositionally biased region" description="Basic and acidic residues" evidence="1">
    <location>
        <begin position="147"/>
        <end position="159"/>
    </location>
</feature>
<sequence length="183" mass="19635">TRPNPRDVSPHSSASGGRAVAARRRAEARGGRGKRTSTPPPEKHTQRLAETHLSTTGTRGSEKEERGTRHRSDPHRRGRGADRRELGTRHTRTDTSQTRQQAAFFSASPAPRTVTGLPYPNGRESRGGAPGSRPTTDNGHLQSSPGKPDHGEVSREGGGRGESTAPHPHRSRCQTESALGAEP</sequence>
<proteinExistence type="predicted"/>
<dbReference type="EMBL" id="JACEIK010185470">
    <property type="protein sequence ID" value="MCE5167623.1"/>
    <property type="molecule type" value="Genomic_DNA"/>
</dbReference>
<keyword evidence="3" id="KW-1185">Reference proteome</keyword>
<feature type="non-terminal residue" evidence="2">
    <location>
        <position position="183"/>
    </location>
</feature>